<proteinExistence type="predicted"/>
<evidence type="ECO:0000313" key="2">
    <source>
        <dbReference type="Proteomes" id="UP000464495"/>
    </source>
</evidence>
<gene>
    <name evidence="1" type="ORF">GO499_02985</name>
</gene>
<dbReference type="KEGG" id="amaq:GO499_02985"/>
<sequence>MPEKQAEGVYVRARLNARVQPIDRGEYFEDPLDEFLREAGLGEVTGGGTQMAEEPAGIEFCDVEIRLTDDSDETVALLIGHLEGLGAPMGSRLIREGSEELPFGVLEGLGLFLNGTDLDEEIYSTSDVNHVITECQQLIAQGDSFRGHWQGSRETALYFYGPSFAEMRAAIEGFVAEYPLCQRARIEQIA</sequence>
<organism evidence="1 2">
    <name type="scientific">Algicella marina</name>
    <dbReference type="NCBI Taxonomy" id="2683284"/>
    <lineage>
        <taxon>Bacteria</taxon>
        <taxon>Pseudomonadati</taxon>
        <taxon>Pseudomonadota</taxon>
        <taxon>Alphaproteobacteria</taxon>
        <taxon>Rhodobacterales</taxon>
        <taxon>Paracoccaceae</taxon>
        <taxon>Algicella</taxon>
    </lineage>
</organism>
<dbReference type="EMBL" id="CP046620">
    <property type="protein sequence ID" value="QHQ34227.1"/>
    <property type="molecule type" value="Genomic_DNA"/>
</dbReference>
<protein>
    <submittedName>
        <fullName evidence="1">Uncharacterized protein</fullName>
    </submittedName>
</protein>
<evidence type="ECO:0000313" key="1">
    <source>
        <dbReference type="EMBL" id="QHQ34227.1"/>
    </source>
</evidence>
<reference evidence="1 2" key="1">
    <citation type="submission" date="2019-12" db="EMBL/GenBank/DDBJ databases">
        <title>Complete genome sequence of Algicella marina strain 9Alg 56(T) isolated from the red alga Tichocarpus crinitus.</title>
        <authorList>
            <person name="Kim S.-G."/>
            <person name="Nedashkovskaya O.I."/>
        </authorList>
    </citation>
    <scope>NUCLEOTIDE SEQUENCE [LARGE SCALE GENOMIC DNA]</scope>
    <source>
        <strain evidence="1 2">9Alg 56</strain>
    </source>
</reference>
<name>A0A6P1SWU3_9RHOB</name>
<accession>A0A6P1SWU3</accession>
<dbReference type="AlphaFoldDB" id="A0A6P1SWU3"/>
<keyword evidence="2" id="KW-1185">Reference proteome</keyword>
<dbReference type="Proteomes" id="UP000464495">
    <property type="component" value="Chromosome"/>
</dbReference>